<accession>A0A415DXA9</accession>
<evidence type="ECO:0000313" key="1">
    <source>
        <dbReference type="EMBL" id="RHJ85198.1"/>
    </source>
</evidence>
<gene>
    <name evidence="1" type="ORF">DW099_15990</name>
</gene>
<protein>
    <recommendedName>
        <fullName evidence="3">Restriction endonuclease</fullName>
    </recommendedName>
</protein>
<sequence>MKLGKAFEIFVEHVLINVGFSVVAPDNLYIFNGAPGKMIQGLGAVHNADVLLEPPVQTPFYSQTRLLIECKDYSRRVGLNTVRSVIGLREDINHFDLVDIDELTARRRQNRHELVHNYERYSYQVAIAALNGYTIPAQSLAATYRIPLLEFNRMPFWREFLRLIRPGYVDDLSYRFNSEHNEDMAIETQIINLAVEVGKHMAVAVTNSGQMLFLYCMTSEQIQFGDDYSLHWSEPELPWQLRSGSQIYFFQLPDSIMKRWLSHATDELQIKKEAIHCKEQFLSNMVVYYKYNERPVIKMISIDENQLRLARERLQTYDI</sequence>
<name>A0A415DXA9_9FIRM</name>
<dbReference type="AlphaFoldDB" id="A0A415DXA9"/>
<evidence type="ECO:0008006" key="3">
    <source>
        <dbReference type="Google" id="ProtNLM"/>
    </source>
</evidence>
<dbReference type="EMBL" id="QRMS01000005">
    <property type="protein sequence ID" value="RHJ85198.1"/>
    <property type="molecule type" value="Genomic_DNA"/>
</dbReference>
<keyword evidence="2" id="KW-1185">Reference proteome</keyword>
<dbReference type="OrthoDB" id="9182727at2"/>
<organism evidence="1 2">
    <name type="scientific">Emergencia timonensis</name>
    <dbReference type="NCBI Taxonomy" id="1776384"/>
    <lineage>
        <taxon>Bacteria</taxon>
        <taxon>Bacillati</taxon>
        <taxon>Bacillota</taxon>
        <taxon>Clostridia</taxon>
        <taxon>Peptostreptococcales</taxon>
        <taxon>Anaerovoracaceae</taxon>
        <taxon>Emergencia</taxon>
    </lineage>
</organism>
<proteinExistence type="predicted"/>
<comment type="caution">
    <text evidence="1">The sequence shown here is derived from an EMBL/GenBank/DDBJ whole genome shotgun (WGS) entry which is preliminary data.</text>
</comment>
<evidence type="ECO:0000313" key="2">
    <source>
        <dbReference type="Proteomes" id="UP000284841"/>
    </source>
</evidence>
<dbReference type="STRING" id="1776384.GCA_900086585_00205"/>
<dbReference type="RefSeq" id="WP_118336354.1">
    <property type="nucleotide sequence ID" value="NZ_AP025567.1"/>
</dbReference>
<reference evidence="1 2" key="1">
    <citation type="submission" date="2018-08" db="EMBL/GenBank/DDBJ databases">
        <title>A genome reference for cultivated species of the human gut microbiota.</title>
        <authorList>
            <person name="Zou Y."/>
            <person name="Xue W."/>
            <person name="Luo G."/>
        </authorList>
    </citation>
    <scope>NUCLEOTIDE SEQUENCE [LARGE SCALE GENOMIC DNA]</scope>
    <source>
        <strain evidence="1 2">AM07-24</strain>
    </source>
</reference>
<dbReference type="Proteomes" id="UP000284841">
    <property type="component" value="Unassembled WGS sequence"/>
</dbReference>